<evidence type="ECO:0000256" key="4">
    <source>
        <dbReference type="ARBA" id="ARBA00022723"/>
    </source>
</evidence>
<dbReference type="PRINTS" id="PR00155">
    <property type="entry name" value="AMICYANIN"/>
</dbReference>
<gene>
    <name evidence="9" type="ORF">K1J50_15130</name>
</gene>
<dbReference type="InterPro" id="IPR001235">
    <property type="entry name" value="Copper_blue_Plastocyanin"/>
</dbReference>
<feature type="domain" description="Blue (type 1) copper" evidence="8">
    <location>
        <begin position="10"/>
        <end position="88"/>
    </location>
</feature>
<evidence type="ECO:0000256" key="1">
    <source>
        <dbReference type="ARBA" id="ARBA00001935"/>
    </source>
</evidence>
<reference evidence="9 10" key="1">
    <citation type="submission" date="2021-08" db="EMBL/GenBank/DDBJ databases">
        <title>Caldovatus sediminis gen. nov., sp. nov., a moderately thermophilic bacterium isolated from a hot spring.</title>
        <authorList>
            <person name="Hu C.-J."/>
            <person name="Li W.-J."/>
            <person name="Xian W.-D."/>
        </authorList>
    </citation>
    <scope>NUCLEOTIDE SEQUENCE [LARGE SCALE GENOMIC DNA]</scope>
    <source>
        <strain evidence="9 10">SYSU G05006</strain>
    </source>
</reference>
<evidence type="ECO:0000313" key="9">
    <source>
        <dbReference type="EMBL" id="MBW8270815.1"/>
    </source>
</evidence>
<keyword evidence="5" id="KW-0574">Periplasm</keyword>
<dbReference type="InterPro" id="IPR008972">
    <property type="entry name" value="Cupredoxin"/>
</dbReference>
<accession>A0ABS7F5A3</accession>
<evidence type="ECO:0000256" key="2">
    <source>
        <dbReference type="ARBA" id="ARBA00004418"/>
    </source>
</evidence>
<dbReference type="InterPro" id="IPR028871">
    <property type="entry name" value="BlueCu_1_BS"/>
</dbReference>
<keyword evidence="7" id="KW-0186">Copper</keyword>
<keyword evidence="3" id="KW-0813">Transport</keyword>
<dbReference type="InterPro" id="IPR002386">
    <property type="entry name" value="Amicyanin/Pseudoazurin"/>
</dbReference>
<dbReference type="Pfam" id="PF00127">
    <property type="entry name" value="Copper-bind"/>
    <property type="match status" value="1"/>
</dbReference>
<dbReference type="RefSeq" id="WP_220118596.1">
    <property type="nucleotide sequence ID" value="NZ_JAHZUY010000054.1"/>
</dbReference>
<dbReference type="PROSITE" id="PS00196">
    <property type="entry name" value="COPPER_BLUE"/>
    <property type="match status" value="1"/>
</dbReference>
<comment type="subcellular location">
    <subcellularLocation>
        <location evidence="2">Periplasm</location>
    </subcellularLocation>
</comment>
<evidence type="ECO:0000256" key="7">
    <source>
        <dbReference type="ARBA" id="ARBA00023008"/>
    </source>
</evidence>
<dbReference type="SUPFAM" id="SSF49503">
    <property type="entry name" value="Cupredoxins"/>
    <property type="match status" value="1"/>
</dbReference>
<evidence type="ECO:0000256" key="6">
    <source>
        <dbReference type="ARBA" id="ARBA00022982"/>
    </source>
</evidence>
<dbReference type="EMBL" id="JAHZUY010000054">
    <property type="protein sequence ID" value="MBW8270815.1"/>
    <property type="molecule type" value="Genomic_DNA"/>
</dbReference>
<proteinExistence type="predicted"/>
<evidence type="ECO:0000256" key="3">
    <source>
        <dbReference type="ARBA" id="ARBA00022448"/>
    </source>
</evidence>
<evidence type="ECO:0000259" key="8">
    <source>
        <dbReference type="Pfam" id="PF00127"/>
    </source>
</evidence>
<dbReference type="InterPro" id="IPR000923">
    <property type="entry name" value="BlueCu_1"/>
</dbReference>
<dbReference type="Proteomes" id="UP001519924">
    <property type="component" value="Unassembled WGS sequence"/>
</dbReference>
<keyword evidence="6" id="KW-0249">Electron transport</keyword>
<name>A0ABS7F5A3_9PROT</name>
<comment type="caution">
    <text evidence="9">The sequence shown here is derived from an EMBL/GenBank/DDBJ whole genome shotgun (WGS) entry which is preliminary data.</text>
</comment>
<organism evidence="9 10">
    <name type="scientific">Caldovatus aquaticus</name>
    <dbReference type="NCBI Taxonomy" id="2865671"/>
    <lineage>
        <taxon>Bacteria</taxon>
        <taxon>Pseudomonadati</taxon>
        <taxon>Pseudomonadota</taxon>
        <taxon>Alphaproteobacteria</taxon>
        <taxon>Acetobacterales</taxon>
        <taxon>Roseomonadaceae</taxon>
        <taxon>Caldovatus</taxon>
    </lineage>
</organism>
<keyword evidence="4" id="KW-0479">Metal-binding</keyword>
<evidence type="ECO:0000256" key="5">
    <source>
        <dbReference type="ARBA" id="ARBA00022764"/>
    </source>
</evidence>
<comment type="cofactor">
    <cofactor evidence="1">
        <name>Cu cation</name>
        <dbReference type="ChEBI" id="CHEBI:23378"/>
    </cofactor>
</comment>
<dbReference type="PRINTS" id="PR00156">
    <property type="entry name" value="COPPERBLUE"/>
</dbReference>
<keyword evidence="10" id="KW-1185">Reference proteome</keyword>
<evidence type="ECO:0000313" key="10">
    <source>
        <dbReference type="Proteomes" id="UP001519924"/>
    </source>
</evidence>
<dbReference type="Gene3D" id="2.60.40.420">
    <property type="entry name" value="Cupredoxins - blue copper proteins"/>
    <property type="match status" value="1"/>
</dbReference>
<protein>
    <submittedName>
        <fullName evidence="9">Pseudoazurin</fullName>
    </submittedName>
</protein>
<sequence>MLNRGPAPGDSFAFDPALIRIPVGGTVRFEPTTPGHNAVPIPALWPEGGPVLNVPYGQAASVTFDRAGVYGVQCTPHVGLGMVALIVVGDADPAPVAQRIAAIPGLPPRAKARLTALANGGA</sequence>